<dbReference type="GO" id="GO:0005886">
    <property type="term" value="C:plasma membrane"/>
    <property type="evidence" value="ECO:0007669"/>
    <property type="project" value="UniProtKB-SubCell"/>
</dbReference>
<name>A0A5A9W5C1_9GAMM</name>
<dbReference type="GO" id="GO:0032153">
    <property type="term" value="C:cell division site"/>
    <property type="evidence" value="ECO:0007669"/>
    <property type="project" value="UniProtKB-UniRule"/>
</dbReference>
<evidence type="ECO:0000259" key="11">
    <source>
        <dbReference type="SMART" id="SM00771"/>
    </source>
</evidence>
<keyword evidence="6 8" id="KW-0472">Membrane</keyword>
<dbReference type="GO" id="GO:0043093">
    <property type="term" value="P:FtsZ-dependent cytokinesis"/>
    <property type="evidence" value="ECO:0007669"/>
    <property type="project" value="UniProtKB-UniRule"/>
</dbReference>
<evidence type="ECO:0000256" key="6">
    <source>
        <dbReference type="ARBA" id="ARBA00023136"/>
    </source>
</evidence>
<dbReference type="InterPro" id="IPR011919">
    <property type="entry name" value="Cell_div_ZipA"/>
</dbReference>
<keyword evidence="7 8" id="KW-0131">Cell cycle</keyword>
<dbReference type="InterPro" id="IPR007449">
    <property type="entry name" value="ZipA_FtsZ-bd_C"/>
</dbReference>
<protein>
    <recommendedName>
        <fullName evidence="8 9">Cell division protein ZipA</fullName>
    </recommendedName>
</protein>
<dbReference type="RefSeq" id="WP_149390951.1">
    <property type="nucleotide sequence ID" value="NZ_SMRS01000005.1"/>
</dbReference>
<dbReference type="OrthoDB" id="7054914at2"/>
<dbReference type="SMART" id="SM00771">
    <property type="entry name" value="ZipA_C"/>
    <property type="match status" value="1"/>
</dbReference>
<evidence type="ECO:0000256" key="10">
    <source>
        <dbReference type="SAM" id="MobiDB-lite"/>
    </source>
</evidence>
<dbReference type="PANTHER" id="PTHR38685:SF1">
    <property type="entry name" value="CELL DIVISION PROTEIN ZIPA"/>
    <property type="match status" value="1"/>
</dbReference>
<dbReference type="EMBL" id="SMRS01000005">
    <property type="protein sequence ID" value="KAA0874771.1"/>
    <property type="molecule type" value="Genomic_DNA"/>
</dbReference>
<keyword evidence="2 8" id="KW-0997">Cell inner membrane</keyword>
<dbReference type="Gene3D" id="3.30.1400.10">
    <property type="entry name" value="ZipA, C-terminal FtsZ-binding domain"/>
    <property type="match status" value="1"/>
</dbReference>
<keyword evidence="13" id="KW-1185">Reference proteome</keyword>
<evidence type="ECO:0000313" key="13">
    <source>
        <dbReference type="Proteomes" id="UP000325302"/>
    </source>
</evidence>
<comment type="function">
    <text evidence="8 9">Essential cell division protein that stabilizes the FtsZ protofilaments by cross-linking them and that serves as a cytoplasmic membrane anchor for the Z ring. Also required for the recruitment to the septal ring of downstream cell division proteins.</text>
</comment>
<gene>
    <name evidence="8 12" type="primary">zipA</name>
    <name evidence="12" type="ORF">E1H14_08120</name>
</gene>
<keyword evidence="5 8" id="KW-1133">Transmembrane helix</keyword>
<comment type="subcellular location">
    <subcellularLocation>
        <location evidence="8">Cell inner membrane</location>
        <topology evidence="8">Single-pass type I membrane protein</topology>
    </subcellularLocation>
    <text evidence="8">Localizes to the Z ring in an FtsZ-dependent manner.</text>
</comment>
<dbReference type="AlphaFoldDB" id="A0A5A9W5C1"/>
<comment type="similarity">
    <text evidence="8 9">Belongs to the ZipA family.</text>
</comment>
<evidence type="ECO:0000256" key="1">
    <source>
        <dbReference type="ARBA" id="ARBA00022475"/>
    </source>
</evidence>
<dbReference type="PANTHER" id="PTHR38685">
    <property type="entry name" value="CELL DIVISION PROTEIN ZIPA"/>
    <property type="match status" value="1"/>
</dbReference>
<feature type="region of interest" description="Disordered" evidence="10">
    <location>
        <begin position="249"/>
        <end position="281"/>
    </location>
</feature>
<dbReference type="HAMAP" id="MF_00509">
    <property type="entry name" value="ZipA"/>
    <property type="match status" value="1"/>
</dbReference>
<comment type="caution">
    <text evidence="12">The sequence shown here is derived from an EMBL/GenBank/DDBJ whole genome shotgun (WGS) entry which is preliminary data.</text>
</comment>
<evidence type="ECO:0000256" key="7">
    <source>
        <dbReference type="ARBA" id="ARBA00023306"/>
    </source>
</evidence>
<dbReference type="GO" id="GO:0000917">
    <property type="term" value="P:division septum assembly"/>
    <property type="evidence" value="ECO:0007669"/>
    <property type="project" value="TreeGrafter"/>
</dbReference>
<reference evidence="12 13" key="1">
    <citation type="submission" date="2019-03" db="EMBL/GenBank/DDBJ databases">
        <title>Nitrincola sp. nov. isolated from an Indian soda lake.</title>
        <authorList>
            <person name="Joshi A."/>
            <person name="Thite S.V."/>
            <person name="Joseph N."/>
            <person name="Dhotre D."/>
            <person name="Moorthy M."/>
            <person name="Shouche Y.S."/>
        </authorList>
    </citation>
    <scope>NUCLEOTIDE SEQUENCE [LARGE SCALE GENOMIC DNA]</scope>
    <source>
        <strain evidence="12 13">MEB193</strain>
    </source>
</reference>
<evidence type="ECO:0000313" key="12">
    <source>
        <dbReference type="EMBL" id="KAA0874771.1"/>
    </source>
</evidence>
<dbReference type="Proteomes" id="UP000325302">
    <property type="component" value="Unassembled WGS sequence"/>
</dbReference>
<proteinExistence type="inferred from homology"/>
<evidence type="ECO:0000256" key="5">
    <source>
        <dbReference type="ARBA" id="ARBA00022989"/>
    </source>
</evidence>
<dbReference type="Pfam" id="PF04354">
    <property type="entry name" value="ZipA_C"/>
    <property type="match status" value="1"/>
</dbReference>
<evidence type="ECO:0000256" key="3">
    <source>
        <dbReference type="ARBA" id="ARBA00022618"/>
    </source>
</evidence>
<comment type="subunit">
    <text evidence="8">Interacts with FtsZ via their C-terminal domains.</text>
</comment>
<feature type="compositionally biased region" description="Low complexity" evidence="10">
    <location>
        <begin position="393"/>
        <end position="404"/>
    </location>
</feature>
<evidence type="ECO:0000256" key="9">
    <source>
        <dbReference type="RuleBase" id="RU003612"/>
    </source>
</evidence>
<accession>A0A5A9W5C1</accession>
<dbReference type="InterPro" id="IPR036765">
    <property type="entry name" value="ZipA_FtsZ-bd_C_sf"/>
</dbReference>
<organism evidence="12 13">
    <name type="scientific">Nitrincola tapanii</name>
    <dbReference type="NCBI Taxonomy" id="1708751"/>
    <lineage>
        <taxon>Bacteria</taxon>
        <taxon>Pseudomonadati</taxon>
        <taxon>Pseudomonadota</taxon>
        <taxon>Gammaproteobacteria</taxon>
        <taxon>Oceanospirillales</taxon>
        <taxon>Oceanospirillaceae</taxon>
        <taxon>Nitrincola</taxon>
    </lineage>
</organism>
<evidence type="ECO:0000256" key="4">
    <source>
        <dbReference type="ARBA" id="ARBA00022692"/>
    </source>
</evidence>
<feature type="domain" description="ZipA C-terminal FtsZ-binding" evidence="11">
    <location>
        <begin position="418"/>
        <end position="548"/>
    </location>
</feature>
<dbReference type="NCBIfam" id="TIGR02205">
    <property type="entry name" value="septum_zipA"/>
    <property type="match status" value="1"/>
</dbReference>
<feature type="region of interest" description="Disordered" evidence="10">
    <location>
        <begin position="367"/>
        <end position="405"/>
    </location>
</feature>
<feature type="transmembrane region" description="Helical" evidence="8">
    <location>
        <begin position="6"/>
        <end position="25"/>
    </location>
</feature>
<dbReference type="SUPFAM" id="SSF64383">
    <property type="entry name" value="Cell-division protein ZipA, C-terminal domain"/>
    <property type="match status" value="1"/>
</dbReference>
<evidence type="ECO:0000256" key="2">
    <source>
        <dbReference type="ARBA" id="ARBA00022519"/>
    </source>
</evidence>
<feature type="region of interest" description="Disordered" evidence="10">
    <location>
        <begin position="540"/>
        <end position="562"/>
    </location>
</feature>
<sequence length="562" mass="61943">MEFSLREWLIVGGVILIALILFDGWRRIRANRNKLRLDIDKTLSELSEDETRPIVNPELPNGGARVRRSVETAAVSLQGSLQGLVPKEPKITRVEPEFNYAPEAVEEAAASSATPVALDAGFESTQSEQAEHAPLPSASAPITERADLATETEDIHRLQAEMEAELEAPSIAQVESRFAPEPAVAAQDEPSDPVKLEAVADLNLEIDERLSDPFVPESEPVTVSLPVADAAQVEDDEEEELPELDPLFDEIPETLPTPKSNKSKVRASTEDTHPDMFEGINLPLDLDKPVAEMVNSGARRARRKTHENPSFSLPLETELPEIASAEALEAELSFAQPEITPQALAKQEPKIDTLQQASLIDLELPGDETALDPIGSRTASQPPGFELTQEDLAGPAPEAAPPVARTQSKKAIDELPDPEEVLVITVVGRNRQLLDGPRLQRVVEACGMEFGDMSIFHRFEDKHPAAAVQFSMANAVSPGTFDLTAMETLETPAVSFFMSMREPKDAMNAYECMLATAETLARHLDGDLLDEDRSVMREQTKEHYRQRIRDFEMANRRAQRQR</sequence>
<feature type="compositionally biased region" description="Basic and acidic residues" evidence="10">
    <location>
        <begin position="267"/>
        <end position="276"/>
    </location>
</feature>
<evidence type="ECO:0000256" key="8">
    <source>
        <dbReference type="HAMAP-Rule" id="MF_00509"/>
    </source>
</evidence>
<feature type="compositionally biased region" description="Basic and acidic residues" evidence="10">
    <location>
        <begin position="540"/>
        <end position="555"/>
    </location>
</feature>
<keyword evidence="1 8" id="KW-1003">Cell membrane</keyword>
<keyword evidence="3 8" id="KW-0132">Cell division</keyword>
<keyword evidence="4 8" id="KW-0812">Transmembrane</keyword>